<evidence type="ECO:0000259" key="12">
    <source>
        <dbReference type="Pfam" id="PF07602"/>
    </source>
</evidence>
<sequence length="697" mass="74195">MTQSQITTDVARLVRDAQAGSSGALDELVAEHLSLIYNIIGRALGGHPDVDDVVQETMLRAIRGLPALREPDRFRSWLIAIAYRQIQLYLRSKKVTRLRSVADPVEVPDPRGDFADHTAAELVVADQRRELVEAARWLDDADRRLLGLWWQEASGELTRSELAAALEVQPKHAAVRVQRMKAQLDAARGIVRALRARPRCPVLTDQLRRWNGATDPLWRKRLVRHVRECPQCEPRREGLVAPEELLLGMAALPVPVGMVAALHAAGPATKAGLLSLVQQKTLAAAAATTVAVGGGVAYAVYYETLPPGGETVVVAPTLTRSAAPGTARRVQGGGTASASPSASPTPTSREVAGLGVQNANIFVAPNGSDSGDGTSRKPYATLGKAVSVVKPGQTIALRGGTYRPTEGIEITTNGTADKPIVLSNYRNERVIIDASGVPAEEWAIVQRTTNWTVQGLEVTKSKSHPYVCRACRDNVFRRLSMHGNARSGLLLRDPGTSGNQVLDSDFFGNGIGLGVMFGDGTGNLVRGNRAYDNGPAGFDTGEFAGGISFEYNWAFGNAKNGFVLGGGDPVIAGAHRLRHNAAWDNVGEGFSDEGGNAALELTNNTAFRNGGDGFRLRSEIAVLRSNASIDNGRGTISLSATSSQSRNSWQLDGWSADTFRSTDPAEAIGPRQADGRYPRTAFLVTGNGVGASMAGPG</sequence>
<comment type="subcellular location">
    <subcellularLocation>
        <location evidence="2">Secreted</location>
    </subcellularLocation>
</comment>
<dbReference type="SUPFAM" id="SSF51126">
    <property type="entry name" value="Pectin lyase-like"/>
    <property type="match status" value="1"/>
</dbReference>
<comment type="caution">
    <text evidence="14">The sequence shown here is derived from an EMBL/GenBank/DDBJ whole genome shotgun (WGS) entry which is preliminary data.</text>
</comment>
<dbReference type="SUPFAM" id="SSF88946">
    <property type="entry name" value="Sigma2 domain of RNA polymerase sigma factors"/>
    <property type="match status" value="1"/>
</dbReference>
<organism evidence="14 15">
    <name type="scientific">Paractinoplanes rishiriensis</name>
    <dbReference type="NCBI Taxonomy" id="1050105"/>
    <lineage>
        <taxon>Bacteria</taxon>
        <taxon>Bacillati</taxon>
        <taxon>Actinomycetota</taxon>
        <taxon>Actinomycetes</taxon>
        <taxon>Micromonosporales</taxon>
        <taxon>Micromonosporaceae</taxon>
        <taxon>Paractinoplanes</taxon>
    </lineage>
</organism>
<dbReference type="GO" id="GO:0003677">
    <property type="term" value="F:DNA binding"/>
    <property type="evidence" value="ECO:0007669"/>
    <property type="project" value="UniProtKB-KW"/>
</dbReference>
<comment type="similarity">
    <text evidence="8">Belongs to the polysaccharide lyase 9 family.</text>
</comment>
<dbReference type="InterPro" id="IPR012334">
    <property type="entry name" value="Pectin_lyas_fold"/>
</dbReference>
<dbReference type="AlphaFoldDB" id="A0A919MYS3"/>
<evidence type="ECO:0000256" key="10">
    <source>
        <dbReference type="SAM" id="MobiDB-lite"/>
    </source>
</evidence>
<evidence type="ECO:0000256" key="9">
    <source>
        <dbReference type="RuleBase" id="RU000716"/>
    </source>
</evidence>
<keyword evidence="7" id="KW-0456">Lyase</keyword>
<evidence type="ECO:0000313" key="14">
    <source>
        <dbReference type="EMBL" id="GIF00569.1"/>
    </source>
</evidence>
<dbReference type="GO" id="GO:0016837">
    <property type="term" value="F:carbon-oxygen lyase activity, acting on polysaccharides"/>
    <property type="evidence" value="ECO:0007669"/>
    <property type="project" value="TreeGrafter"/>
</dbReference>
<dbReference type="InterPro" id="IPR006626">
    <property type="entry name" value="PbH1"/>
</dbReference>
<accession>A0A919MYS3</accession>
<evidence type="ECO:0000256" key="7">
    <source>
        <dbReference type="ARBA" id="ARBA00023239"/>
    </source>
</evidence>
<comment type="similarity">
    <text evidence="9">Belongs to the sigma-70 factor family. ECF subfamily.</text>
</comment>
<keyword evidence="4" id="KW-0479">Metal-binding</keyword>
<keyword evidence="3" id="KW-0964">Secreted</keyword>
<evidence type="ECO:0000259" key="13">
    <source>
        <dbReference type="Pfam" id="PF13229"/>
    </source>
</evidence>
<keyword evidence="6" id="KW-0106">Calcium</keyword>
<keyword evidence="9" id="KW-0731">Sigma factor</keyword>
<feature type="domain" description="DUF1565" evidence="12">
    <location>
        <begin position="366"/>
        <end position="405"/>
    </location>
</feature>
<gene>
    <name evidence="14" type="ORF">Ari01nite_80330</name>
</gene>
<dbReference type="RefSeq" id="WP_239163421.1">
    <property type="nucleotide sequence ID" value="NZ_BOMV01000087.1"/>
</dbReference>
<dbReference type="InterPro" id="IPR039448">
    <property type="entry name" value="Beta_helix"/>
</dbReference>
<dbReference type="Gene3D" id="1.10.1740.10">
    <property type="match status" value="1"/>
</dbReference>
<dbReference type="EMBL" id="BOMV01000087">
    <property type="protein sequence ID" value="GIF00569.1"/>
    <property type="molecule type" value="Genomic_DNA"/>
</dbReference>
<dbReference type="InterPro" id="IPR011459">
    <property type="entry name" value="DUF1565"/>
</dbReference>
<evidence type="ECO:0000259" key="11">
    <source>
        <dbReference type="Pfam" id="PF04542"/>
    </source>
</evidence>
<feature type="region of interest" description="Disordered" evidence="10">
    <location>
        <begin position="323"/>
        <end position="349"/>
    </location>
</feature>
<evidence type="ECO:0000256" key="8">
    <source>
        <dbReference type="ARBA" id="ARBA00038263"/>
    </source>
</evidence>
<protein>
    <recommendedName>
        <fullName evidence="9">RNA polymerase sigma factor</fullName>
    </recommendedName>
</protein>
<comment type="cofactor">
    <cofactor evidence="1">
        <name>Ca(2+)</name>
        <dbReference type="ChEBI" id="CHEBI:29108"/>
    </cofactor>
</comment>
<evidence type="ECO:0000256" key="6">
    <source>
        <dbReference type="ARBA" id="ARBA00022837"/>
    </source>
</evidence>
<dbReference type="PROSITE" id="PS01063">
    <property type="entry name" value="SIGMA70_ECF"/>
    <property type="match status" value="1"/>
</dbReference>
<dbReference type="GO" id="GO:0016987">
    <property type="term" value="F:sigma factor activity"/>
    <property type="evidence" value="ECO:0007669"/>
    <property type="project" value="UniProtKB-KW"/>
</dbReference>
<dbReference type="GO" id="GO:0005576">
    <property type="term" value="C:extracellular region"/>
    <property type="evidence" value="ECO:0007669"/>
    <property type="project" value="UniProtKB-SubCell"/>
</dbReference>
<feature type="compositionally biased region" description="Low complexity" evidence="10">
    <location>
        <begin position="336"/>
        <end position="348"/>
    </location>
</feature>
<keyword evidence="9" id="KW-0805">Transcription regulation</keyword>
<keyword evidence="9" id="KW-0804">Transcription</keyword>
<dbReference type="PANTHER" id="PTHR40088:SF1">
    <property type="entry name" value="PECTATE LYASE PEL9"/>
    <property type="match status" value="1"/>
</dbReference>
<evidence type="ECO:0000256" key="3">
    <source>
        <dbReference type="ARBA" id="ARBA00022525"/>
    </source>
</evidence>
<evidence type="ECO:0000313" key="15">
    <source>
        <dbReference type="Proteomes" id="UP000636960"/>
    </source>
</evidence>
<feature type="domain" description="RNA polymerase sigma-70 region 2" evidence="11">
    <location>
        <begin position="28"/>
        <end position="94"/>
    </location>
</feature>
<dbReference type="GO" id="GO:0046872">
    <property type="term" value="F:metal ion binding"/>
    <property type="evidence" value="ECO:0007669"/>
    <property type="project" value="UniProtKB-KW"/>
</dbReference>
<dbReference type="InterPro" id="IPR000838">
    <property type="entry name" value="RNA_pol_sigma70_ECF_CS"/>
</dbReference>
<dbReference type="Proteomes" id="UP000636960">
    <property type="component" value="Unassembled WGS sequence"/>
</dbReference>
<dbReference type="Pfam" id="PF07602">
    <property type="entry name" value="DUF1565"/>
    <property type="match status" value="1"/>
</dbReference>
<dbReference type="NCBIfam" id="TIGR02937">
    <property type="entry name" value="sigma70-ECF"/>
    <property type="match status" value="1"/>
</dbReference>
<dbReference type="Pfam" id="PF13229">
    <property type="entry name" value="Beta_helix"/>
    <property type="match status" value="1"/>
</dbReference>
<evidence type="ECO:0000256" key="5">
    <source>
        <dbReference type="ARBA" id="ARBA00022729"/>
    </source>
</evidence>
<dbReference type="InterPro" id="IPR014284">
    <property type="entry name" value="RNA_pol_sigma-70_dom"/>
</dbReference>
<dbReference type="InterPro" id="IPR013325">
    <property type="entry name" value="RNA_pol_sigma_r2"/>
</dbReference>
<keyword evidence="15" id="KW-1185">Reference proteome</keyword>
<dbReference type="GO" id="GO:0006352">
    <property type="term" value="P:DNA-templated transcription initiation"/>
    <property type="evidence" value="ECO:0007669"/>
    <property type="project" value="InterPro"/>
</dbReference>
<dbReference type="InterPro" id="IPR007627">
    <property type="entry name" value="RNA_pol_sigma70_r2"/>
</dbReference>
<feature type="domain" description="Right handed beta helix" evidence="13">
    <location>
        <begin position="446"/>
        <end position="605"/>
    </location>
</feature>
<evidence type="ECO:0000256" key="1">
    <source>
        <dbReference type="ARBA" id="ARBA00001913"/>
    </source>
</evidence>
<evidence type="ECO:0000256" key="4">
    <source>
        <dbReference type="ARBA" id="ARBA00022723"/>
    </source>
</evidence>
<dbReference type="SMART" id="SM00710">
    <property type="entry name" value="PbH1"/>
    <property type="match status" value="5"/>
</dbReference>
<name>A0A919MYS3_9ACTN</name>
<dbReference type="PANTHER" id="PTHR40088">
    <property type="entry name" value="PECTATE LYASE (EUROFUNG)"/>
    <property type="match status" value="1"/>
</dbReference>
<proteinExistence type="inferred from homology"/>
<keyword evidence="5" id="KW-0732">Signal</keyword>
<reference evidence="14" key="1">
    <citation type="submission" date="2021-01" db="EMBL/GenBank/DDBJ databases">
        <title>Whole genome shotgun sequence of Actinoplanes rishiriensis NBRC 108556.</title>
        <authorList>
            <person name="Komaki H."/>
            <person name="Tamura T."/>
        </authorList>
    </citation>
    <scope>NUCLEOTIDE SEQUENCE</scope>
    <source>
        <strain evidence="14">NBRC 108556</strain>
    </source>
</reference>
<dbReference type="Gene3D" id="2.160.20.10">
    <property type="entry name" value="Single-stranded right-handed beta-helix, Pectin lyase-like"/>
    <property type="match status" value="1"/>
</dbReference>
<dbReference type="InterPro" id="IPR052052">
    <property type="entry name" value="Polysaccharide_Lyase_9"/>
</dbReference>
<evidence type="ECO:0000256" key="2">
    <source>
        <dbReference type="ARBA" id="ARBA00004613"/>
    </source>
</evidence>
<keyword evidence="9" id="KW-0238">DNA-binding</keyword>
<dbReference type="InterPro" id="IPR011050">
    <property type="entry name" value="Pectin_lyase_fold/virulence"/>
</dbReference>
<dbReference type="Pfam" id="PF04542">
    <property type="entry name" value="Sigma70_r2"/>
    <property type="match status" value="1"/>
</dbReference>